<sequence>MLRGSFLSLNFPKYEIKKNPEVYPLRL</sequence>
<organism evidence="1 2">
    <name type="scientific">Leptospira mayottensis</name>
    <dbReference type="NCBI Taxonomy" id="1137606"/>
    <lineage>
        <taxon>Bacteria</taxon>
        <taxon>Pseudomonadati</taxon>
        <taxon>Spirochaetota</taxon>
        <taxon>Spirochaetia</taxon>
        <taxon>Leptospirales</taxon>
        <taxon>Leptospiraceae</taxon>
        <taxon>Leptospira</taxon>
    </lineage>
</organism>
<protein>
    <submittedName>
        <fullName evidence="1">Uncharacterized protein</fullName>
    </submittedName>
</protein>
<evidence type="ECO:0000313" key="2">
    <source>
        <dbReference type="Proteomes" id="UP000258889"/>
    </source>
</evidence>
<reference evidence="1 2" key="1">
    <citation type="submission" date="2018-09" db="EMBL/GenBank/DDBJ databases">
        <title>Complete Genome sequences of three Leptospira mayottensis isolates obtained from Tenrecid mammals endemic to the Malagasy region.</title>
        <authorList>
            <person name="Cordonin C."/>
            <person name="Toty C."/>
        </authorList>
    </citation>
    <scope>NUCLEOTIDE SEQUENCE [LARGE SCALE GENOMIC DNA]</scope>
    <source>
        <strain evidence="1 2">MDI222</strain>
    </source>
</reference>
<name>A0ABM6YCX7_9LEPT</name>
<accession>A0ABM6YCX7</accession>
<gene>
    <name evidence="1" type="ORF">DQM28_05305</name>
</gene>
<keyword evidence="2" id="KW-1185">Reference proteome</keyword>
<evidence type="ECO:0000313" key="1">
    <source>
        <dbReference type="EMBL" id="AXR66034.1"/>
    </source>
</evidence>
<dbReference type="Proteomes" id="UP000258889">
    <property type="component" value="Chromosome i"/>
</dbReference>
<proteinExistence type="predicted"/>
<dbReference type="EMBL" id="CP030144">
    <property type="protein sequence ID" value="AXR66034.1"/>
    <property type="molecule type" value="Genomic_DNA"/>
</dbReference>